<keyword evidence="2" id="KW-1185">Reference proteome</keyword>
<dbReference type="KEGG" id="sbu:SpiBuddy_0282"/>
<proteinExistence type="predicted"/>
<protein>
    <submittedName>
        <fullName evidence="1">Uncharacterized protein</fullName>
    </submittedName>
</protein>
<organism evidence="1 2">
    <name type="scientific">Sphaerochaeta globosa (strain ATCC BAA-1886 / DSM 22777 / Buddy)</name>
    <name type="common">Spirochaeta sp. (strain Buddy)</name>
    <dbReference type="NCBI Taxonomy" id="158189"/>
    <lineage>
        <taxon>Bacteria</taxon>
        <taxon>Pseudomonadati</taxon>
        <taxon>Spirochaetota</taxon>
        <taxon>Spirochaetia</taxon>
        <taxon>Spirochaetales</taxon>
        <taxon>Sphaerochaetaceae</taxon>
        <taxon>Sphaerochaeta</taxon>
    </lineage>
</organism>
<reference evidence="2" key="1">
    <citation type="submission" date="2011-02" db="EMBL/GenBank/DDBJ databases">
        <title>Complete sequence of Spirochaeta sp. Buddy.</title>
        <authorList>
            <person name="Lucas S."/>
            <person name="Copeland A."/>
            <person name="Lapidus A."/>
            <person name="Cheng J.-F."/>
            <person name="Goodwin L."/>
            <person name="Pitluck S."/>
            <person name="Zeytun A."/>
            <person name="Detter J.C."/>
            <person name="Han C."/>
            <person name="Tapia R."/>
            <person name="Land M."/>
            <person name="Hauser L."/>
            <person name="Kyrpides N."/>
            <person name="Ivanova N."/>
            <person name="Mikhailova N."/>
            <person name="Pagani I."/>
            <person name="Ritalahti K.M."/>
            <person name="Loeffler F.E."/>
            <person name="Woyke T."/>
        </authorList>
    </citation>
    <scope>NUCLEOTIDE SEQUENCE [LARGE SCALE GENOMIC DNA]</scope>
    <source>
        <strain evidence="2">ATCC BAA-1886 / DSM 22777 / Buddy</strain>
    </source>
</reference>
<accession>F0RU34</accession>
<dbReference type="AlphaFoldDB" id="F0RU34"/>
<dbReference type="EMBL" id="CP002541">
    <property type="protein sequence ID" value="ADY12120.1"/>
    <property type="molecule type" value="Genomic_DNA"/>
</dbReference>
<sequence length="139" mass="16096">MGRRPARHARMHIFTRIGVFRLLGTAFGTTAWHELSTKFERKYQTDTCDGEGDDSTAKEQESARSKLFLELVLQEIDEIPPEDAGFKGFGTKEQEYTKKTFMRRTEGRGSTDTLIRTRIIYRDSLFCLFLRSMMGWVVS</sequence>
<name>F0RU34_SPHGB</name>
<evidence type="ECO:0000313" key="2">
    <source>
        <dbReference type="Proteomes" id="UP000008466"/>
    </source>
</evidence>
<dbReference type="Proteomes" id="UP000008466">
    <property type="component" value="Chromosome"/>
</dbReference>
<dbReference type="STRING" id="158189.SpiBuddy_0282"/>
<gene>
    <name evidence="1" type="ordered locus">SpiBuddy_0282</name>
</gene>
<evidence type="ECO:0000313" key="1">
    <source>
        <dbReference type="EMBL" id="ADY12120.1"/>
    </source>
</evidence>
<dbReference type="HOGENOM" id="CLU_1843819_0_0_12"/>